<dbReference type="Gene3D" id="3.80.10.10">
    <property type="entry name" value="Ribonuclease Inhibitor"/>
    <property type="match status" value="2"/>
</dbReference>
<proteinExistence type="predicted"/>
<evidence type="ECO:0000313" key="2">
    <source>
        <dbReference type="Proteomes" id="UP000070444"/>
    </source>
</evidence>
<dbReference type="EMBL" id="KQ964788">
    <property type="protein sequence ID" value="KXN65971.1"/>
    <property type="molecule type" value="Genomic_DNA"/>
</dbReference>
<gene>
    <name evidence="1" type="ORF">CONCODRAFT_12304</name>
</gene>
<dbReference type="Proteomes" id="UP000070444">
    <property type="component" value="Unassembled WGS sequence"/>
</dbReference>
<dbReference type="AlphaFoldDB" id="A0A137NTD2"/>
<protein>
    <recommendedName>
        <fullName evidence="3">F-box domain-containing protein</fullName>
    </recommendedName>
</protein>
<evidence type="ECO:0008006" key="3">
    <source>
        <dbReference type="Google" id="ProtNLM"/>
    </source>
</evidence>
<organism evidence="1 2">
    <name type="scientific">Conidiobolus coronatus (strain ATCC 28846 / CBS 209.66 / NRRL 28638)</name>
    <name type="common">Delacroixia coronata</name>
    <dbReference type="NCBI Taxonomy" id="796925"/>
    <lineage>
        <taxon>Eukaryota</taxon>
        <taxon>Fungi</taxon>
        <taxon>Fungi incertae sedis</taxon>
        <taxon>Zoopagomycota</taxon>
        <taxon>Entomophthoromycotina</taxon>
        <taxon>Entomophthoromycetes</taxon>
        <taxon>Entomophthorales</taxon>
        <taxon>Ancylistaceae</taxon>
        <taxon>Conidiobolus</taxon>
    </lineage>
</organism>
<sequence>MKIASNSLENSLSNATLPSKHDISNSSNVINHDNAIASEVKGSSIQKSVIWDISTVLSTIFTFSDFKDLIKFNTVCKKWNIVTNPTIHRSLKLFRRNDIQNIAHGESLNKNARVDAEVEQCIANNSKFSCLVKEFKFCNFIPQHRTEQFFNTFKFITSLTILNIGLSYESFISVIKPLAQLEELKLENIGIKTDDGGESNAEPHALPYTLTRLKLNIISLTGNVDLFAQTINSHINLKEFRYLTYDRTGFLEPFNKSYPSLKLLEFDSHRLESDQILLKVIENNNGLNSIKFKLPYISDSILDNINTHLTSLEELSLSTYSDHSVDISESLFKFNQPTSIKKLILRWEYLSSTSLDSILLNCPCLKDIELQLTDDWKNWIDILHSRCLNLQKITYIPWINYYGKERNRFNQEFYNYTFSNNTSQIGNTLVDLTLANFNFNIAKSSYFKDFAKLKSLTFTTPYNFNCCEWNNKLNSEIWSDYRLKEYKCSSTVLIKLEKFEI</sequence>
<dbReference type="OrthoDB" id="27842at2759"/>
<dbReference type="CDD" id="cd09917">
    <property type="entry name" value="F-box_SF"/>
    <property type="match status" value="1"/>
</dbReference>
<dbReference type="InterPro" id="IPR032675">
    <property type="entry name" value="LRR_dom_sf"/>
</dbReference>
<name>A0A137NTD2_CONC2</name>
<keyword evidence="2" id="KW-1185">Reference proteome</keyword>
<accession>A0A137NTD2</accession>
<reference evidence="1 2" key="1">
    <citation type="journal article" date="2015" name="Genome Biol. Evol.">
        <title>Phylogenomic analyses indicate that early fungi evolved digesting cell walls of algal ancestors of land plants.</title>
        <authorList>
            <person name="Chang Y."/>
            <person name="Wang S."/>
            <person name="Sekimoto S."/>
            <person name="Aerts A.L."/>
            <person name="Choi C."/>
            <person name="Clum A."/>
            <person name="LaButti K.M."/>
            <person name="Lindquist E.A."/>
            <person name="Yee Ngan C."/>
            <person name="Ohm R.A."/>
            <person name="Salamov A.A."/>
            <person name="Grigoriev I.V."/>
            <person name="Spatafora J.W."/>
            <person name="Berbee M.L."/>
        </authorList>
    </citation>
    <scope>NUCLEOTIDE SEQUENCE [LARGE SCALE GENOMIC DNA]</scope>
    <source>
        <strain evidence="1 2">NRRL 28638</strain>
    </source>
</reference>
<evidence type="ECO:0000313" key="1">
    <source>
        <dbReference type="EMBL" id="KXN65971.1"/>
    </source>
</evidence>
<dbReference type="SUPFAM" id="SSF52047">
    <property type="entry name" value="RNI-like"/>
    <property type="match status" value="1"/>
</dbReference>